<name>A0ACB7WUT3_DIOAL</name>
<comment type="caution">
    <text evidence="1">The sequence shown here is derived from an EMBL/GenBank/DDBJ whole genome shotgun (WGS) entry which is preliminary data.</text>
</comment>
<organism evidence="1 2">
    <name type="scientific">Dioscorea alata</name>
    <name type="common">Purple yam</name>
    <dbReference type="NCBI Taxonomy" id="55571"/>
    <lineage>
        <taxon>Eukaryota</taxon>
        <taxon>Viridiplantae</taxon>
        <taxon>Streptophyta</taxon>
        <taxon>Embryophyta</taxon>
        <taxon>Tracheophyta</taxon>
        <taxon>Spermatophyta</taxon>
        <taxon>Magnoliopsida</taxon>
        <taxon>Liliopsida</taxon>
        <taxon>Dioscoreales</taxon>
        <taxon>Dioscoreaceae</taxon>
        <taxon>Dioscorea</taxon>
    </lineage>
</organism>
<proteinExistence type="predicted"/>
<protein>
    <submittedName>
        <fullName evidence="1">Uncharacterized protein</fullName>
    </submittedName>
</protein>
<gene>
    <name evidence="1" type="ORF">IHE45_01G075000</name>
</gene>
<evidence type="ECO:0000313" key="1">
    <source>
        <dbReference type="EMBL" id="KAH7692565.1"/>
    </source>
</evidence>
<sequence length="108" mass="12299">MYRIQGESFAKQVGGEGKHGKLSIWPVRLIGGFRSIFMCLFSFSSSRKPPAAPQRWTNDRIELPKTSCSSSRYSVDSHYDEAISDCIEFFNKSSQDTRLSVHKIDDFV</sequence>
<dbReference type="Proteomes" id="UP000827976">
    <property type="component" value="Chromosome 1"/>
</dbReference>
<keyword evidence="2" id="KW-1185">Reference proteome</keyword>
<reference evidence="2" key="1">
    <citation type="journal article" date="2022" name="Nat. Commun.">
        <title>Chromosome evolution and the genetic basis of agronomically important traits in greater yam.</title>
        <authorList>
            <person name="Bredeson J.V."/>
            <person name="Lyons J.B."/>
            <person name="Oniyinde I.O."/>
            <person name="Okereke N.R."/>
            <person name="Kolade O."/>
            <person name="Nnabue I."/>
            <person name="Nwadili C.O."/>
            <person name="Hribova E."/>
            <person name="Parker M."/>
            <person name="Nwogha J."/>
            <person name="Shu S."/>
            <person name="Carlson J."/>
            <person name="Kariba R."/>
            <person name="Muthemba S."/>
            <person name="Knop K."/>
            <person name="Barton G.J."/>
            <person name="Sherwood A.V."/>
            <person name="Lopez-Montes A."/>
            <person name="Asiedu R."/>
            <person name="Jamnadass R."/>
            <person name="Muchugi A."/>
            <person name="Goodstein D."/>
            <person name="Egesi C.N."/>
            <person name="Featherston J."/>
            <person name="Asfaw A."/>
            <person name="Simpson G.G."/>
            <person name="Dolezel J."/>
            <person name="Hendre P.S."/>
            <person name="Van Deynze A."/>
            <person name="Kumar P.L."/>
            <person name="Obidiegwu J.E."/>
            <person name="Bhattacharjee R."/>
            <person name="Rokhsar D.S."/>
        </authorList>
    </citation>
    <scope>NUCLEOTIDE SEQUENCE [LARGE SCALE GENOMIC DNA]</scope>
    <source>
        <strain evidence="2">cv. TDa95/00328</strain>
    </source>
</reference>
<accession>A0ACB7WUT3</accession>
<dbReference type="EMBL" id="CM037011">
    <property type="protein sequence ID" value="KAH7692565.1"/>
    <property type="molecule type" value="Genomic_DNA"/>
</dbReference>
<evidence type="ECO:0000313" key="2">
    <source>
        <dbReference type="Proteomes" id="UP000827976"/>
    </source>
</evidence>